<evidence type="ECO:0000313" key="2">
    <source>
        <dbReference type="EMBL" id="KAK2878653.1"/>
    </source>
</evidence>
<gene>
    <name evidence="2" type="ORF">Q8A67_019444</name>
</gene>
<name>A0AA88TPR4_9TELE</name>
<evidence type="ECO:0000256" key="1">
    <source>
        <dbReference type="SAM" id="MobiDB-lite"/>
    </source>
</evidence>
<feature type="region of interest" description="Disordered" evidence="1">
    <location>
        <begin position="1"/>
        <end position="95"/>
    </location>
</feature>
<dbReference type="AlphaFoldDB" id="A0AA88TPR4"/>
<keyword evidence="3" id="KW-1185">Reference proteome</keyword>
<comment type="caution">
    <text evidence="2">The sequence shown here is derived from an EMBL/GenBank/DDBJ whole genome shotgun (WGS) entry which is preliminary data.</text>
</comment>
<protein>
    <submittedName>
        <fullName evidence="2">Uncharacterized protein</fullName>
    </submittedName>
</protein>
<dbReference type="Proteomes" id="UP001187343">
    <property type="component" value="Unassembled WGS sequence"/>
</dbReference>
<feature type="compositionally biased region" description="Basic and acidic residues" evidence="1">
    <location>
        <begin position="72"/>
        <end position="91"/>
    </location>
</feature>
<feature type="compositionally biased region" description="Basic and acidic residues" evidence="1">
    <location>
        <begin position="52"/>
        <end position="63"/>
    </location>
</feature>
<evidence type="ECO:0000313" key="3">
    <source>
        <dbReference type="Proteomes" id="UP001187343"/>
    </source>
</evidence>
<feature type="compositionally biased region" description="Basic residues" evidence="1">
    <location>
        <begin position="24"/>
        <end position="33"/>
    </location>
</feature>
<feature type="compositionally biased region" description="Basic and acidic residues" evidence="1">
    <location>
        <begin position="1"/>
        <end position="10"/>
    </location>
</feature>
<organism evidence="2 3">
    <name type="scientific">Cirrhinus molitorella</name>
    <name type="common">mud carp</name>
    <dbReference type="NCBI Taxonomy" id="172907"/>
    <lineage>
        <taxon>Eukaryota</taxon>
        <taxon>Metazoa</taxon>
        <taxon>Chordata</taxon>
        <taxon>Craniata</taxon>
        <taxon>Vertebrata</taxon>
        <taxon>Euteleostomi</taxon>
        <taxon>Actinopterygii</taxon>
        <taxon>Neopterygii</taxon>
        <taxon>Teleostei</taxon>
        <taxon>Ostariophysi</taxon>
        <taxon>Cypriniformes</taxon>
        <taxon>Cyprinidae</taxon>
        <taxon>Labeoninae</taxon>
        <taxon>Labeonini</taxon>
        <taxon>Cirrhinus</taxon>
    </lineage>
</organism>
<sequence>MIQSDREKLSSKQQGPRELPRRSSHERKPHRRYKTESRPPPHSPRRTGQGPKRYEERVDRDNPNFHNSGGKRFRDLPRNRVHRSDNDKEKSGYVSPEKWNKLTLEIRARIMAEREKGRPNEDVRMNISYLHPGSTEVCFSSESMSLECFTLVSGEEIGTAEMLA</sequence>
<proteinExistence type="predicted"/>
<dbReference type="EMBL" id="JAUYZG010000019">
    <property type="protein sequence ID" value="KAK2878653.1"/>
    <property type="molecule type" value="Genomic_DNA"/>
</dbReference>
<reference evidence="2" key="1">
    <citation type="submission" date="2023-08" db="EMBL/GenBank/DDBJ databases">
        <title>Chromosome-level Genome Assembly of mud carp (Cirrhinus molitorella).</title>
        <authorList>
            <person name="Liu H."/>
        </authorList>
    </citation>
    <scope>NUCLEOTIDE SEQUENCE</scope>
    <source>
        <strain evidence="2">Prfri</strain>
        <tissue evidence="2">Muscle</tissue>
    </source>
</reference>
<accession>A0AA88TPR4</accession>